<evidence type="ECO:0000313" key="2">
    <source>
        <dbReference type="EMBL" id="KAK7031952.1"/>
    </source>
</evidence>
<feature type="compositionally biased region" description="Polar residues" evidence="1">
    <location>
        <begin position="210"/>
        <end position="227"/>
    </location>
</feature>
<protein>
    <submittedName>
        <fullName evidence="2">Uncharacterized protein</fullName>
    </submittedName>
</protein>
<feature type="region of interest" description="Disordered" evidence="1">
    <location>
        <begin position="1"/>
        <end position="56"/>
    </location>
</feature>
<gene>
    <name evidence="2" type="ORF">R3P38DRAFT_3508301</name>
</gene>
<feature type="region of interest" description="Disordered" evidence="1">
    <location>
        <begin position="274"/>
        <end position="330"/>
    </location>
</feature>
<comment type="caution">
    <text evidence="2">The sequence shown here is derived from an EMBL/GenBank/DDBJ whole genome shotgun (WGS) entry which is preliminary data.</text>
</comment>
<feature type="compositionally biased region" description="Polar residues" evidence="1">
    <location>
        <begin position="35"/>
        <end position="56"/>
    </location>
</feature>
<dbReference type="Proteomes" id="UP001362999">
    <property type="component" value="Unassembled WGS sequence"/>
</dbReference>
<dbReference type="EMBL" id="JAWWNJ010000024">
    <property type="protein sequence ID" value="KAK7031952.1"/>
    <property type="molecule type" value="Genomic_DNA"/>
</dbReference>
<organism evidence="2 3">
    <name type="scientific">Favolaschia claudopus</name>
    <dbReference type="NCBI Taxonomy" id="2862362"/>
    <lineage>
        <taxon>Eukaryota</taxon>
        <taxon>Fungi</taxon>
        <taxon>Dikarya</taxon>
        <taxon>Basidiomycota</taxon>
        <taxon>Agaricomycotina</taxon>
        <taxon>Agaricomycetes</taxon>
        <taxon>Agaricomycetidae</taxon>
        <taxon>Agaricales</taxon>
        <taxon>Marasmiineae</taxon>
        <taxon>Mycenaceae</taxon>
        <taxon>Favolaschia</taxon>
    </lineage>
</organism>
<evidence type="ECO:0000313" key="3">
    <source>
        <dbReference type="Proteomes" id="UP001362999"/>
    </source>
</evidence>
<feature type="region of interest" description="Disordered" evidence="1">
    <location>
        <begin position="68"/>
        <end position="260"/>
    </location>
</feature>
<keyword evidence="3" id="KW-1185">Reference proteome</keyword>
<feature type="compositionally biased region" description="Low complexity" evidence="1">
    <location>
        <begin position="247"/>
        <end position="256"/>
    </location>
</feature>
<proteinExistence type="predicted"/>
<evidence type="ECO:0000256" key="1">
    <source>
        <dbReference type="SAM" id="MobiDB-lite"/>
    </source>
</evidence>
<feature type="compositionally biased region" description="Basic and acidic residues" evidence="1">
    <location>
        <begin position="301"/>
        <end position="310"/>
    </location>
</feature>
<accession>A0AAW0BYI6</accession>
<name>A0AAW0BYI6_9AGAR</name>
<dbReference type="AlphaFoldDB" id="A0AAW0BYI6"/>
<sequence>MVSPASLRESLTRSLVRSSAPTTPDSAPPSMPILPTNSEFVSSASPNSPNSKIEQTTYAAVAAVNDDIALTRSDRPATANNTGDTNRERGARRLHLPPPPTTPSRFMAAADTPPTSLPDPLKVDPTAAIRSRPQTNNPPIRVRPPTYTPHRCHVNTPSSTQFRCYSTRSHTSPYARLPRQTFPKRDTRKEGRKAKHPPHPADVDAPATRRSVSQHPSTPLVKSQSTPRTKRDTHGRKLKHTAAVDNSTSTSTRSLSALDPDPDSALTSIISTAQLSSTSDHPPILRLSPVSVDFSPKSSSRRHESIERRPPSTVLKRPLPNLFSPPSYLE</sequence>
<reference evidence="2 3" key="1">
    <citation type="journal article" date="2024" name="J Genomics">
        <title>Draft genome sequencing and assembly of Favolaschia claudopus CIRM-BRFM 2984 isolated from oak limbs.</title>
        <authorList>
            <person name="Navarro D."/>
            <person name="Drula E."/>
            <person name="Chaduli D."/>
            <person name="Cazenave R."/>
            <person name="Ahrendt S."/>
            <person name="Wang J."/>
            <person name="Lipzen A."/>
            <person name="Daum C."/>
            <person name="Barry K."/>
            <person name="Grigoriev I.V."/>
            <person name="Favel A."/>
            <person name="Rosso M.N."/>
            <person name="Martin F."/>
        </authorList>
    </citation>
    <scope>NUCLEOTIDE SEQUENCE [LARGE SCALE GENOMIC DNA]</scope>
    <source>
        <strain evidence="2 3">CIRM-BRFM 2984</strain>
    </source>
</reference>
<feature type="compositionally biased region" description="Polar residues" evidence="1">
    <location>
        <begin position="155"/>
        <end position="172"/>
    </location>
</feature>
<feature type="compositionally biased region" description="Basic residues" evidence="1">
    <location>
        <begin position="231"/>
        <end position="240"/>
    </location>
</feature>